<evidence type="ECO:0000313" key="3">
    <source>
        <dbReference type="Proteomes" id="UP001303889"/>
    </source>
</evidence>
<sequence length="76" mass="8000">QVLQKGSTFNSTIKLGGNASLNQGNKIRGIREEDIEQEGSEFMGYIEGGDGAKLIQGNEINGEKAEEGGADGDAKE</sequence>
<evidence type="ECO:0000256" key="1">
    <source>
        <dbReference type="SAM" id="MobiDB-lite"/>
    </source>
</evidence>
<comment type="caution">
    <text evidence="2">The sequence shown here is derived from an EMBL/GenBank/DDBJ whole genome shotgun (WGS) entry which is preliminary data.</text>
</comment>
<proteinExistence type="predicted"/>
<keyword evidence="3" id="KW-1185">Reference proteome</keyword>
<organism evidence="2 3">
    <name type="scientific">Staphylotrichum tortipilum</name>
    <dbReference type="NCBI Taxonomy" id="2831512"/>
    <lineage>
        <taxon>Eukaryota</taxon>
        <taxon>Fungi</taxon>
        <taxon>Dikarya</taxon>
        <taxon>Ascomycota</taxon>
        <taxon>Pezizomycotina</taxon>
        <taxon>Sordariomycetes</taxon>
        <taxon>Sordariomycetidae</taxon>
        <taxon>Sordariales</taxon>
        <taxon>Chaetomiaceae</taxon>
        <taxon>Staphylotrichum</taxon>
    </lineage>
</organism>
<feature type="non-terminal residue" evidence="2">
    <location>
        <position position="1"/>
    </location>
</feature>
<evidence type="ECO:0000313" key="2">
    <source>
        <dbReference type="EMBL" id="KAK3901057.1"/>
    </source>
</evidence>
<dbReference type="AlphaFoldDB" id="A0AAN6MHM9"/>
<protein>
    <submittedName>
        <fullName evidence="2">Uncharacterized protein</fullName>
    </submittedName>
</protein>
<reference evidence="2" key="1">
    <citation type="journal article" date="2023" name="Mol. Phylogenet. Evol.">
        <title>Genome-scale phylogeny and comparative genomics of the fungal order Sordariales.</title>
        <authorList>
            <person name="Hensen N."/>
            <person name="Bonometti L."/>
            <person name="Westerberg I."/>
            <person name="Brannstrom I.O."/>
            <person name="Guillou S."/>
            <person name="Cros-Aarteil S."/>
            <person name="Calhoun S."/>
            <person name="Haridas S."/>
            <person name="Kuo A."/>
            <person name="Mondo S."/>
            <person name="Pangilinan J."/>
            <person name="Riley R."/>
            <person name="LaButti K."/>
            <person name="Andreopoulos B."/>
            <person name="Lipzen A."/>
            <person name="Chen C."/>
            <person name="Yan M."/>
            <person name="Daum C."/>
            <person name="Ng V."/>
            <person name="Clum A."/>
            <person name="Steindorff A."/>
            <person name="Ohm R.A."/>
            <person name="Martin F."/>
            <person name="Silar P."/>
            <person name="Natvig D.O."/>
            <person name="Lalanne C."/>
            <person name="Gautier V."/>
            <person name="Ament-Velasquez S.L."/>
            <person name="Kruys A."/>
            <person name="Hutchinson M.I."/>
            <person name="Powell A.J."/>
            <person name="Barry K."/>
            <person name="Miller A.N."/>
            <person name="Grigoriev I.V."/>
            <person name="Debuchy R."/>
            <person name="Gladieux P."/>
            <person name="Hiltunen Thoren M."/>
            <person name="Johannesson H."/>
        </authorList>
    </citation>
    <scope>NUCLEOTIDE SEQUENCE</scope>
    <source>
        <strain evidence="2">CBS 103.79</strain>
    </source>
</reference>
<accession>A0AAN6MHM9</accession>
<feature type="region of interest" description="Disordered" evidence="1">
    <location>
        <begin position="1"/>
        <end position="23"/>
    </location>
</feature>
<dbReference type="Proteomes" id="UP001303889">
    <property type="component" value="Unassembled WGS sequence"/>
</dbReference>
<gene>
    <name evidence="2" type="ORF">C8A05DRAFT_16709</name>
</gene>
<dbReference type="EMBL" id="MU855613">
    <property type="protein sequence ID" value="KAK3901057.1"/>
    <property type="molecule type" value="Genomic_DNA"/>
</dbReference>
<reference evidence="2" key="2">
    <citation type="submission" date="2023-05" db="EMBL/GenBank/DDBJ databases">
        <authorList>
            <consortium name="Lawrence Berkeley National Laboratory"/>
            <person name="Steindorff A."/>
            <person name="Hensen N."/>
            <person name="Bonometti L."/>
            <person name="Westerberg I."/>
            <person name="Brannstrom I.O."/>
            <person name="Guillou S."/>
            <person name="Cros-Aarteil S."/>
            <person name="Calhoun S."/>
            <person name="Haridas S."/>
            <person name="Kuo A."/>
            <person name="Mondo S."/>
            <person name="Pangilinan J."/>
            <person name="Riley R."/>
            <person name="Labutti K."/>
            <person name="Andreopoulos B."/>
            <person name="Lipzen A."/>
            <person name="Chen C."/>
            <person name="Yanf M."/>
            <person name="Daum C."/>
            <person name="Ng V."/>
            <person name="Clum A."/>
            <person name="Ohm R."/>
            <person name="Martin F."/>
            <person name="Silar P."/>
            <person name="Natvig D."/>
            <person name="Lalanne C."/>
            <person name="Gautier V."/>
            <person name="Ament-Velasquez S.L."/>
            <person name="Kruys A."/>
            <person name="Hutchinson M.I."/>
            <person name="Powell A.J."/>
            <person name="Barry K."/>
            <person name="Miller A.N."/>
            <person name="Grigoriev I.V."/>
            <person name="Debuchy R."/>
            <person name="Gladieux P."/>
            <person name="Thoren M.H."/>
            <person name="Johannesson H."/>
        </authorList>
    </citation>
    <scope>NUCLEOTIDE SEQUENCE</scope>
    <source>
        <strain evidence="2">CBS 103.79</strain>
    </source>
</reference>
<name>A0AAN6MHM9_9PEZI</name>